<sequence>MALKSQRSPKPNPRTLQINKREGMVKEARAQAKVGVGVETLWKALVKDLRFIIPKLMPNTVEKIEFIHGNGGLGSVLLFHLGRGVKIVKIQKERIVELDETKHEFGIEVMEGILLKRGFSSFKTTFKLSSMKEKETLVDVKVVYGTERDDEDEVHMEEMATRPALSFLQLLEKFLLDSSS</sequence>
<keyword evidence="4" id="KW-1185">Reference proteome</keyword>
<accession>A0ABP0YQN8</accession>
<evidence type="ECO:0000259" key="2">
    <source>
        <dbReference type="Pfam" id="PF00407"/>
    </source>
</evidence>
<dbReference type="CDD" id="cd07816">
    <property type="entry name" value="Bet_v1-like"/>
    <property type="match status" value="1"/>
</dbReference>
<comment type="similarity">
    <text evidence="1">Belongs to the BetVI family.</text>
</comment>
<protein>
    <recommendedName>
        <fullName evidence="2">Bet v I/Major latex protein domain-containing protein</fullName>
    </recommendedName>
</protein>
<dbReference type="Proteomes" id="UP001642487">
    <property type="component" value="Chromosome 5"/>
</dbReference>
<dbReference type="InterPro" id="IPR000916">
    <property type="entry name" value="Bet_v_I/MLP"/>
</dbReference>
<evidence type="ECO:0000313" key="4">
    <source>
        <dbReference type="Proteomes" id="UP001642487"/>
    </source>
</evidence>
<dbReference type="SUPFAM" id="SSF55961">
    <property type="entry name" value="Bet v1-like"/>
    <property type="match status" value="1"/>
</dbReference>
<dbReference type="InterPro" id="IPR050279">
    <property type="entry name" value="Plant_def-hormone_signal"/>
</dbReference>
<dbReference type="PANTHER" id="PTHR31213">
    <property type="entry name" value="OS08G0374000 PROTEIN-RELATED"/>
    <property type="match status" value="1"/>
</dbReference>
<dbReference type="Gene3D" id="3.30.530.20">
    <property type="match status" value="1"/>
</dbReference>
<reference evidence="3 4" key="1">
    <citation type="submission" date="2024-03" db="EMBL/GenBank/DDBJ databases">
        <authorList>
            <person name="Gkanogiannis A."/>
            <person name="Becerra Lopez-Lavalle L."/>
        </authorList>
    </citation>
    <scope>NUCLEOTIDE SEQUENCE [LARGE SCALE GENOMIC DNA]</scope>
</reference>
<gene>
    <name evidence="3" type="ORF">CITCOLO1_LOCUS14031</name>
</gene>
<dbReference type="Pfam" id="PF00407">
    <property type="entry name" value="Bet_v_1"/>
    <property type="match status" value="1"/>
</dbReference>
<name>A0ABP0YQN8_9ROSI</name>
<evidence type="ECO:0000256" key="1">
    <source>
        <dbReference type="ARBA" id="ARBA00009744"/>
    </source>
</evidence>
<organism evidence="3 4">
    <name type="scientific">Citrullus colocynthis</name>
    <name type="common">colocynth</name>
    <dbReference type="NCBI Taxonomy" id="252529"/>
    <lineage>
        <taxon>Eukaryota</taxon>
        <taxon>Viridiplantae</taxon>
        <taxon>Streptophyta</taxon>
        <taxon>Embryophyta</taxon>
        <taxon>Tracheophyta</taxon>
        <taxon>Spermatophyta</taxon>
        <taxon>Magnoliopsida</taxon>
        <taxon>eudicotyledons</taxon>
        <taxon>Gunneridae</taxon>
        <taxon>Pentapetalae</taxon>
        <taxon>rosids</taxon>
        <taxon>fabids</taxon>
        <taxon>Cucurbitales</taxon>
        <taxon>Cucurbitaceae</taxon>
        <taxon>Benincaseae</taxon>
        <taxon>Citrullus</taxon>
    </lineage>
</organism>
<proteinExistence type="inferred from homology"/>
<dbReference type="EMBL" id="OZ021739">
    <property type="protein sequence ID" value="CAK9321925.1"/>
    <property type="molecule type" value="Genomic_DNA"/>
</dbReference>
<evidence type="ECO:0000313" key="3">
    <source>
        <dbReference type="EMBL" id="CAK9321925.1"/>
    </source>
</evidence>
<dbReference type="PANTHER" id="PTHR31213:SF162">
    <property type="entry name" value="BET V I_MAJOR LATEX PROTEIN DOMAIN-CONTAINING PROTEIN"/>
    <property type="match status" value="1"/>
</dbReference>
<dbReference type="InterPro" id="IPR023393">
    <property type="entry name" value="START-like_dom_sf"/>
</dbReference>
<feature type="domain" description="Bet v I/Major latex protein" evidence="2">
    <location>
        <begin position="37"/>
        <end position="155"/>
    </location>
</feature>